<dbReference type="RefSeq" id="WP_264945446.1">
    <property type="nucleotide sequence ID" value="NZ_JAPDRA010000008.1"/>
</dbReference>
<evidence type="ECO:0000313" key="2">
    <source>
        <dbReference type="EMBL" id="MFD0947718.1"/>
    </source>
</evidence>
<gene>
    <name evidence="2" type="ORF">ACFQ1E_15325</name>
</gene>
<accession>A0ABW3HBZ8</accession>
<proteinExistence type="predicted"/>
<dbReference type="NCBIfam" id="TIGR01244">
    <property type="entry name" value="TIGR01244 family sulfur transferase"/>
    <property type="match status" value="1"/>
</dbReference>
<organism evidence="2 3">
    <name type="scientific">Sphingomonas canadensis</name>
    <dbReference type="NCBI Taxonomy" id="1219257"/>
    <lineage>
        <taxon>Bacteria</taxon>
        <taxon>Pseudomonadati</taxon>
        <taxon>Pseudomonadota</taxon>
        <taxon>Alphaproteobacteria</taxon>
        <taxon>Sphingomonadales</taxon>
        <taxon>Sphingomonadaceae</taxon>
        <taxon>Sphingomonas</taxon>
    </lineage>
</organism>
<protein>
    <submittedName>
        <fullName evidence="2">TIGR01244 family sulfur transferase</fullName>
    </submittedName>
</protein>
<comment type="caution">
    <text evidence="2">The sequence shown here is derived from an EMBL/GenBank/DDBJ whole genome shotgun (WGS) entry which is preliminary data.</text>
</comment>
<dbReference type="Proteomes" id="UP001596977">
    <property type="component" value="Unassembled WGS sequence"/>
</dbReference>
<feature type="domain" description="Beta-lactamase hydrolase-like protein phosphatase-like" evidence="1">
    <location>
        <begin position="6"/>
        <end position="110"/>
    </location>
</feature>
<name>A0ABW3HBZ8_9SPHN</name>
<keyword evidence="2" id="KW-0808">Transferase</keyword>
<sequence length="145" mass="14971">MNHKPLAPGIGVSTQLPPAGIAAARAAGYGAIINNRPDGEEPGQPDSAELEAEARAAGLDYHHIPVVPGQFGDAQVDAFCAAMGGCEKPVLAFCKSGMRATSLWALSQAGKLTTDEILHQAAACGYDLTPLVPRIEARARAARQG</sequence>
<dbReference type="Gene3D" id="3.90.190.10">
    <property type="entry name" value="Protein tyrosine phosphatase superfamily"/>
    <property type="match status" value="1"/>
</dbReference>
<dbReference type="InterPro" id="IPR005939">
    <property type="entry name" value="BLH_phosphatase-like"/>
</dbReference>
<evidence type="ECO:0000259" key="1">
    <source>
        <dbReference type="Pfam" id="PF04273"/>
    </source>
</evidence>
<dbReference type="GO" id="GO:0016740">
    <property type="term" value="F:transferase activity"/>
    <property type="evidence" value="ECO:0007669"/>
    <property type="project" value="UniProtKB-KW"/>
</dbReference>
<reference evidence="3" key="1">
    <citation type="journal article" date="2019" name="Int. J. Syst. Evol. Microbiol.">
        <title>The Global Catalogue of Microorganisms (GCM) 10K type strain sequencing project: providing services to taxonomists for standard genome sequencing and annotation.</title>
        <authorList>
            <consortium name="The Broad Institute Genomics Platform"/>
            <consortium name="The Broad Institute Genome Sequencing Center for Infectious Disease"/>
            <person name="Wu L."/>
            <person name="Ma J."/>
        </authorList>
    </citation>
    <scope>NUCLEOTIDE SEQUENCE [LARGE SCALE GENOMIC DNA]</scope>
    <source>
        <strain evidence="3">CCUG 62982</strain>
    </source>
</reference>
<dbReference type="Pfam" id="PF04273">
    <property type="entry name" value="BLH_phosphatase"/>
    <property type="match status" value="1"/>
</dbReference>
<keyword evidence="3" id="KW-1185">Reference proteome</keyword>
<evidence type="ECO:0000313" key="3">
    <source>
        <dbReference type="Proteomes" id="UP001596977"/>
    </source>
</evidence>
<dbReference type="InterPro" id="IPR029021">
    <property type="entry name" value="Prot-tyrosine_phosphatase-like"/>
</dbReference>
<dbReference type="EMBL" id="JBHTJG010000008">
    <property type="protein sequence ID" value="MFD0947718.1"/>
    <property type="molecule type" value="Genomic_DNA"/>
</dbReference>